<dbReference type="Pfam" id="PF00512">
    <property type="entry name" value="HisKA"/>
    <property type="match status" value="1"/>
</dbReference>
<dbReference type="PROSITE" id="PS50109">
    <property type="entry name" value="HIS_KIN"/>
    <property type="match status" value="1"/>
</dbReference>
<dbReference type="Gene3D" id="1.10.287.130">
    <property type="match status" value="1"/>
</dbReference>
<keyword evidence="9" id="KW-0902">Two-component regulatory system</keyword>
<dbReference type="PRINTS" id="PR00344">
    <property type="entry name" value="BCTRLSENSOR"/>
</dbReference>
<organism evidence="14 15">
    <name type="scientific">Mycolicibacterium aromaticivorans JS19b1 = JCM 16368</name>
    <dbReference type="NCBI Taxonomy" id="1440774"/>
    <lineage>
        <taxon>Bacteria</taxon>
        <taxon>Bacillati</taxon>
        <taxon>Actinomycetota</taxon>
        <taxon>Actinomycetes</taxon>
        <taxon>Mycobacteriales</taxon>
        <taxon>Mycobacteriaceae</taxon>
        <taxon>Mycolicibacterium</taxon>
    </lineage>
</organism>
<dbReference type="InterPro" id="IPR050428">
    <property type="entry name" value="TCS_sensor_his_kinase"/>
</dbReference>
<dbReference type="EMBL" id="JALN02000001">
    <property type="protein sequence ID" value="KDE98980.1"/>
    <property type="molecule type" value="Genomic_DNA"/>
</dbReference>
<evidence type="ECO:0000256" key="2">
    <source>
        <dbReference type="ARBA" id="ARBA00004236"/>
    </source>
</evidence>
<gene>
    <name evidence="14" type="ORF">Y900_008465</name>
</gene>
<evidence type="ECO:0000256" key="3">
    <source>
        <dbReference type="ARBA" id="ARBA00012438"/>
    </source>
</evidence>
<keyword evidence="6 11" id="KW-0812">Transmembrane</keyword>
<evidence type="ECO:0000256" key="5">
    <source>
        <dbReference type="ARBA" id="ARBA00022679"/>
    </source>
</evidence>
<feature type="transmembrane region" description="Helical" evidence="11">
    <location>
        <begin position="143"/>
        <end position="163"/>
    </location>
</feature>
<dbReference type="SUPFAM" id="SSF55874">
    <property type="entry name" value="ATPase domain of HSP90 chaperone/DNA topoisomerase II/histidine kinase"/>
    <property type="match status" value="1"/>
</dbReference>
<proteinExistence type="predicted"/>
<evidence type="ECO:0000256" key="9">
    <source>
        <dbReference type="ARBA" id="ARBA00023012"/>
    </source>
</evidence>
<evidence type="ECO:0000259" key="12">
    <source>
        <dbReference type="PROSITE" id="PS50109"/>
    </source>
</evidence>
<keyword evidence="10 11" id="KW-0472">Membrane</keyword>
<dbReference type="InterPro" id="IPR005467">
    <property type="entry name" value="His_kinase_dom"/>
</dbReference>
<comment type="subcellular location">
    <subcellularLocation>
        <location evidence="2">Cell membrane</location>
    </subcellularLocation>
</comment>
<dbReference type="InterPro" id="IPR003660">
    <property type="entry name" value="HAMP_dom"/>
</dbReference>
<keyword evidence="4" id="KW-0597">Phosphoprotein</keyword>
<dbReference type="SMART" id="SM00304">
    <property type="entry name" value="HAMP"/>
    <property type="match status" value="1"/>
</dbReference>
<evidence type="ECO:0000313" key="15">
    <source>
        <dbReference type="Proteomes" id="UP000022835"/>
    </source>
</evidence>
<dbReference type="GO" id="GO:0005886">
    <property type="term" value="C:plasma membrane"/>
    <property type="evidence" value="ECO:0007669"/>
    <property type="project" value="UniProtKB-SubCell"/>
</dbReference>
<evidence type="ECO:0000256" key="4">
    <source>
        <dbReference type="ARBA" id="ARBA00022553"/>
    </source>
</evidence>
<dbReference type="PANTHER" id="PTHR45436:SF5">
    <property type="entry name" value="SENSOR HISTIDINE KINASE TRCS"/>
    <property type="match status" value="1"/>
</dbReference>
<dbReference type="Proteomes" id="UP000022835">
    <property type="component" value="Unassembled WGS sequence"/>
</dbReference>
<feature type="domain" description="Histidine kinase" evidence="12">
    <location>
        <begin position="231"/>
        <end position="445"/>
    </location>
</feature>
<dbReference type="GO" id="GO:0000155">
    <property type="term" value="F:phosphorelay sensor kinase activity"/>
    <property type="evidence" value="ECO:0007669"/>
    <property type="project" value="InterPro"/>
</dbReference>
<dbReference type="SUPFAM" id="SSF158472">
    <property type="entry name" value="HAMP domain-like"/>
    <property type="match status" value="1"/>
</dbReference>
<evidence type="ECO:0000259" key="13">
    <source>
        <dbReference type="PROSITE" id="PS50885"/>
    </source>
</evidence>
<comment type="catalytic activity">
    <reaction evidence="1">
        <text>ATP + protein L-histidine = ADP + protein N-phospho-L-histidine.</text>
        <dbReference type="EC" id="2.7.13.3"/>
    </reaction>
</comment>
<dbReference type="PANTHER" id="PTHR45436">
    <property type="entry name" value="SENSOR HISTIDINE KINASE YKOH"/>
    <property type="match status" value="1"/>
</dbReference>
<dbReference type="InterPro" id="IPR036097">
    <property type="entry name" value="HisK_dim/P_sf"/>
</dbReference>
<reference evidence="14" key="1">
    <citation type="submission" date="2014-05" db="EMBL/GenBank/DDBJ databases">
        <title>Genome sequence of Mycobacterium aromaticivorans strain JS19b1T (= DSM 45407T).</title>
        <authorList>
            <person name="Kwak Y."/>
            <person name="Park G.-S."/>
            <person name="Li Q.X."/>
            <person name="Lee S.-E."/>
            <person name="Shin J.-H."/>
        </authorList>
    </citation>
    <scope>NUCLEOTIDE SEQUENCE [LARGE SCALE GENOMIC DNA]</scope>
    <source>
        <strain evidence="14">JS19b1</strain>
    </source>
</reference>
<dbReference type="AlphaFoldDB" id="A0A064CF63"/>
<dbReference type="eggNOG" id="COG2205">
    <property type="taxonomic scope" value="Bacteria"/>
</dbReference>
<dbReference type="EC" id="2.7.13.3" evidence="3"/>
<dbReference type="InterPro" id="IPR004358">
    <property type="entry name" value="Sig_transdc_His_kin-like_C"/>
</dbReference>
<evidence type="ECO:0000313" key="14">
    <source>
        <dbReference type="EMBL" id="KDE98980.1"/>
    </source>
</evidence>
<feature type="domain" description="HAMP" evidence="13">
    <location>
        <begin position="164"/>
        <end position="216"/>
    </location>
</feature>
<keyword evidence="8 11" id="KW-1133">Transmembrane helix</keyword>
<name>A0A064CF63_9MYCO</name>
<evidence type="ECO:0000256" key="11">
    <source>
        <dbReference type="SAM" id="Phobius"/>
    </source>
</evidence>
<evidence type="ECO:0000256" key="8">
    <source>
        <dbReference type="ARBA" id="ARBA00022989"/>
    </source>
</evidence>
<sequence length="452" mass="47727">MKATGFRSSVSLSRRVTLATLLVFVVVLAAVVGIVYSAMSVVVDRSVGAILTEHAQFAKQLAAHDTPPQQLVSRLQSASVRTRLELGDGRVFGALDDRPLRDSTARTRTITLTAPHSAVNGARLTLQVDAPLMAQVRSRVIQILLIVAMVAVVVVLIIVPLTARIALAPLDRLVGLARSITAGRRGERLQLDRGSELGRAAEAFDEMLDALEGAEKRATDSELALRQFIGDAAHELRTPIAGIAAATEAVLAQPDDNPDPHRHRLLLALGREARHAGRLVEDLLDVARIDTGLRLACEPTDVRQICLQQAERAAISLRVPVLVDGPSAVAWADPARIGQVMANLFNNACAVTPPGKAVHTLISGLGDIITVVVYDEGPGVPAVDRERIFERLVRLDGGRNPSGGSGLGLTIARGIARAHGGDLTCRRPDPGVAGAAFELTLPAYSAATSGAG</sequence>
<dbReference type="Pfam" id="PF00672">
    <property type="entry name" value="HAMP"/>
    <property type="match status" value="1"/>
</dbReference>
<feature type="transmembrane region" description="Helical" evidence="11">
    <location>
        <begin position="16"/>
        <end position="36"/>
    </location>
</feature>
<dbReference type="CDD" id="cd00082">
    <property type="entry name" value="HisKA"/>
    <property type="match status" value="1"/>
</dbReference>
<keyword evidence="7" id="KW-0418">Kinase</keyword>
<evidence type="ECO:0000256" key="7">
    <source>
        <dbReference type="ARBA" id="ARBA00022777"/>
    </source>
</evidence>
<evidence type="ECO:0000256" key="1">
    <source>
        <dbReference type="ARBA" id="ARBA00000085"/>
    </source>
</evidence>
<dbReference type="InterPro" id="IPR003594">
    <property type="entry name" value="HATPase_dom"/>
</dbReference>
<dbReference type="Pfam" id="PF02518">
    <property type="entry name" value="HATPase_c"/>
    <property type="match status" value="1"/>
</dbReference>
<keyword evidence="5" id="KW-0808">Transferase</keyword>
<evidence type="ECO:0000256" key="6">
    <source>
        <dbReference type="ARBA" id="ARBA00022692"/>
    </source>
</evidence>
<dbReference type="SMART" id="SM00387">
    <property type="entry name" value="HATPase_c"/>
    <property type="match status" value="1"/>
</dbReference>
<protein>
    <recommendedName>
        <fullName evidence="3">histidine kinase</fullName>
        <ecNumber evidence="3">2.7.13.3</ecNumber>
    </recommendedName>
</protein>
<dbReference type="InterPro" id="IPR036890">
    <property type="entry name" value="HATPase_C_sf"/>
</dbReference>
<evidence type="ECO:0000256" key="10">
    <source>
        <dbReference type="ARBA" id="ARBA00023136"/>
    </source>
</evidence>
<dbReference type="SUPFAM" id="SSF47384">
    <property type="entry name" value="Homodimeric domain of signal transducing histidine kinase"/>
    <property type="match status" value="1"/>
</dbReference>
<dbReference type="CDD" id="cd06225">
    <property type="entry name" value="HAMP"/>
    <property type="match status" value="1"/>
</dbReference>
<dbReference type="InterPro" id="IPR003661">
    <property type="entry name" value="HisK_dim/P_dom"/>
</dbReference>
<dbReference type="SMART" id="SM00388">
    <property type="entry name" value="HisKA"/>
    <property type="match status" value="1"/>
</dbReference>
<dbReference type="CDD" id="cd00075">
    <property type="entry name" value="HATPase"/>
    <property type="match status" value="1"/>
</dbReference>
<dbReference type="STRING" id="1440774.Y900_008465"/>
<comment type="caution">
    <text evidence="14">The sequence shown here is derived from an EMBL/GenBank/DDBJ whole genome shotgun (WGS) entry which is preliminary data.</text>
</comment>
<dbReference type="Gene3D" id="3.30.565.10">
    <property type="entry name" value="Histidine kinase-like ATPase, C-terminal domain"/>
    <property type="match status" value="1"/>
</dbReference>
<accession>A0A064CF63</accession>
<dbReference type="PROSITE" id="PS50885">
    <property type="entry name" value="HAMP"/>
    <property type="match status" value="1"/>
</dbReference>
<dbReference type="Gene3D" id="6.10.340.10">
    <property type="match status" value="1"/>
</dbReference>
<keyword evidence="15" id="KW-1185">Reference proteome</keyword>